<accession>A0A177AH76</accession>
<sequence length="190" mass="21220">MAKLLLEMQAEVNYCTRREVPSLHFEPRRIQSNATGNLFKAQEESGEDEQCLWSRQHQANKIPEGQGSDSTTLLKLLLRDGQAYTYKGGGEILSDADLGVLCDRSEDAYMGGAGELYSFKSTATEDNTQKIQKDYFAPINFPSLLKFCPPENHLQINWAVSRPTSLSPKSNLVAGIIHPPAQTLDPFLWD</sequence>
<protein>
    <submittedName>
        <fullName evidence="1">Uncharacterized protein</fullName>
    </submittedName>
</protein>
<reference evidence="1" key="1">
    <citation type="submission" date="2016-03" db="EMBL/GenBank/DDBJ databases">
        <title>Updated assembly of Pseudogymnoascus destructans, the fungus causing white-nose syndrome of bats.</title>
        <authorList>
            <person name="Palmer J.M."/>
            <person name="Drees K.P."/>
            <person name="Foster J.T."/>
            <person name="Lindner D.L."/>
        </authorList>
    </citation>
    <scope>NUCLEOTIDE SEQUENCE [LARGE SCALE GENOMIC DNA]</scope>
    <source>
        <strain evidence="1">20631-21</strain>
    </source>
</reference>
<gene>
    <name evidence="1" type="ORF">VC83_01914</name>
</gene>
<dbReference type="VEuPathDB" id="FungiDB:GMDG_04000"/>
<dbReference type="RefSeq" id="XP_024326740.1">
    <property type="nucleotide sequence ID" value="XM_024465586.1"/>
</dbReference>
<name>A0A177AH76_9PEZI</name>
<evidence type="ECO:0000313" key="1">
    <source>
        <dbReference type="EMBL" id="OAF61465.1"/>
    </source>
</evidence>
<proteinExistence type="predicted"/>
<dbReference type="AlphaFoldDB" id="A0A177AH76"/>
<dbReference type="GeneID" id="36285001"/>
<dbReference type="EMBL" id="KV441389">
    <property type="protein sequence ID" value="OAF61465.1"/>
    <property type="molecule type" value="Genomic_DNA"/>
</dbReference>
<organism evidence="1">
    <name type="scientific">Pseudogymnoascus destructans</name>
    <dbReference type="NCBI Taxonomy" id="655981"/>
    <lineage>
        <taxon>Eukaryota</taxon>
        <taxon>Fungi</taxon>
        <taxon>Dikarya</taxon>
        <taxon>Ascomycota</taxon>
        <taxon>Pezizomycotina</taxon>
        <taxon>Leotiomycetes</taxon>
        <taxon>Thelebolales</taxon>
        <taxon>Thelebolaceae</taxon>
        <taxon>Pseudogymnoascus</taxon>
    </lineage>
</organism>
<dbReference type="Proteomes" id="UP000077154">
    <property type="component" value="Unassembled WGS sequence"/>
</dbReference>